<dbReference type="PANTHER" id="PTHR46696:SF1">
    <property type="entry name" value="CYTOCHROME P450 YJIB-RELATED"/>
    <property type="match status" value="1"/>
</dbReference>
<gene>
    <name evidence="3" type="ORF">JIG36_41815</name>
</gene>
<dbReference type="RefSeq" id="WP_203382343.1">
    <property type="nucleotide sequence ID" value="NZ_JAENHP010000023.1"/>
</dbReference>
<dbReference type="Gene3D" id="1.10.630.10">
    <property type="entry name" value="Cytochrome P450"/>
    <property type="match status" value="1"/>
</dbReference>
<evidence type="ECO:0000256" key="2">
    <source>
        <dbReference type="RuleBase" id="RU000461"/>
    </source>
</evidence>
<keyword evidence="2" id="KW-0560">Oxidoreductase</keyword>
<accession>A0ABS2AQE6</accession>
<dbReference type="Pfam" id="PF00067">
    <property type="entry name" value="p450"/>
    <property type="match status" value="1"/>
</dbReference>
<keyword evidence="4" id="KW-1185">Reference proteome</keyword>
<reference evidence="3 4" key="1">
    <citation type="submission" date="2021-01" db="EMBL/GenBank/DDBJ databases">
        <title>Actinoplanes sp. nov. LDG1-06 isolated from lichen.</title>
        <authorList>
            <person name="Saeng-In P."/>
            <person name="Phongsopitanun W."/>
            <person name="Kanchanasin P."/>
            <person name="Yuki M."/>
            <person name="Kudo T."/>
            <person name="Ohkuma M."/>
            <person name="Tanasupawat S."/>
        </authorList>
    </citation>
    <scope>NUCLEOTIDE SEQUENCE [LARGE SCALE GENOMIC DNA]</scope>
    <source>
        <strain evidence="3 4">LDG1-06</strain>
    </source>
</reference>
<keyword evidence="2" id="KW-0479">Metal-binding</keyword>
<comment type="similarity">
    <text evidence="1 2">Belongs to the cytochrome P450 family.</text>
</comment>
<keyword evidence="2" id="KW-0349">Heme</keyword>
<organism evidence="3 4">
    <name type="scientific">Paractinoplanes ovalisporus</name>
    <dbReference type="NCBI Taxonomy" id="2810368"/>
    <lineage>
        <taxon>Bacteria</taxon>
        <taxon>Bacillati</taxon>
        <taxon>Actinomycetota</taxon>
        <taxon>Actinomycetes</taxon>
        <taxon>Micromonosporales</taxon>
        <taxon>Micromonosporaceae</taxon>
        <taxon>Paractinoplanes</taxon>
    </lineage>
</organism>
<dbReference type="InterPro" id="IPR002397">
    <property type="entry name" value="Cyt_P450_B"/>
</dbReference>
<protein>
    <submittedName>
        <fullName evidence="3">Cytochrome P450</fullName>
    </submittedName>
</protein>
<evidence type="ECO:0000256" key="1">
    <source>
        <dbReference type="ARBA" id="ARBA00010617"/>
    </source>
</evidence>
<dbReference type="CDD" id="cd11029">
    <property type="entry name" value="CYP107-like"/>
    <property type="match status" value="1"/>
</dbReference>
<dbReference type="InterPro" id="IPR001128">
    <property type="entry name" value="Cyt_P450"/>
</dbReference>
<dbReference type="InterPro" id="IPR036396">
    <property type="entry name" value="Cyt_P450_sf"/>
</dbReference>
<proteinExistence type="inferred from homology"/>
<dbReference type="PANTHER" id="PTHR46696">
    <property type="entry name" value="P450, PUTATIVE (EUROFUNG)-RELATED"/>
    <property type="match status" value="1"/>
</dbReference>
<sequence length="414" mass="44469">MTTSLSELDAWGDFDRDDPFPLFAQVRSAGPVHEVTLADGHRAWLVAGYEEARAALSDPRLSKDMHAALAHSGEVVAEGLPGPALARHMLAVDPPDHTRLRRLAMPAFSKGRIDGLEARVRAISDRLLDALERRGGTARPVDLVAGYAFPLPFTVISELLGIPEGDRADLGGWFRALLDPHPGPAGHNTAVAASRQLIAYLGELIELKRRAPGVDLVTDLVVAADRDGALTEQEMASTIFQLVVAGHDTTTSLIGNGTVALLRHPVQRDALVADPSLVPRLVEECLRWDAPVPHSTFRYTTEEVRLGGAVIPAYAQVIVSLAAANRDPARFRDAESFDPDRSDAGHLAFGHGIHHCLGAPLARLEGRIALGALHRSFPAMRLAVDPADLHWNHGDGLVLRGLTELPVLLGPRAA</sequence>
<name>A0ABS2AQE6_9ACTN</name>
<dbReference type="EMBL" id="JAENHP010000023">
    <property type="protein sequence ID" value="MBM2622061.1"/>
    <property type="molecule type" value="Genomic_DNA"/>
</dbReference>
<dbReference type="PRINTS" id="PR00359">
    <property type="entry name" value="BP450"/>
</dbReference>
<dbReference type="InterPro" id="IPR017972">
    <property type="entry name" value="Cyt_P450_CS"/>
</dbReference>
<evidence type="ECO:0000313" key="4">
    <source>
        <dbReference type="Proteomes" id="UP000632138"/>
    </source>
</evidence>
<comment type="caution">
    <text evidence="3">The sequence shown here is derived from an EMBL/GenBank/DDBJ whole genome shotgun (WGS) entry which is preliminary data.</text>
</comment>
<evidence type="ECO:0000313" key="3">
    <source>
        <dbReference type="EMBL" id="MBM2622061.1"/>
    </source>
</evidence>
<dbReference type="PROSITE" id="PS00086">
    <property type="entry name" value="CYTOCHROME_P450"/>
    <property type="match status" value="1"/>
</dbReference>
<dbReference type="Proteomes" id="UP000632138">
    <property type="component" value="Unassembled WGS sequence"/>
</dbReference>
<keyword evidence="2" id="KW-0503">Monooxygenase</keyword>
<keyword evidence="2" id="KW-0408">Iron</keyword>
<dbReference type="SUPFAM" id="SSF48264">
    <property type="entry name" value="Cytochrome P450"/>
    <property type="match status" value="1"/>
</dbReference>